<sequence>MQKKALLILFLCSVVLFTFTACSTSGATSNAPGTVHMSDTAFTQSTVTIKKGESITLIADTFTTQIIANGTWKKATAQPAKEAGAPAVNNVQIASNSSASIGPFTTAGTFHLYCTVHVGMELTVVVQ</sequence>
<evidence type="ECO:0008006" key="4">
    <source>
        <dbReference type="Google" id="ProtNLM"/>
    </source>
</evidence>
<keyword evidence="3" id="KW-1185">Reference proteome</keyword>
<accession>A0A8J3N0H2</accession>
<reference evidence="2" key="1">
    <citation type="submission" date="2020-10" db="EMBL/GenBank/DDBJ databases">
        <title>Taxonomic study of unclassified bacteria belonging to the class Ktedonobacteria.</title>
        <authorList>
            <person name="Yabe S."/>
            <person name="Wang C.M."/>
            <person name="Zheng Y."/>
            <person name="Sakai Y."/>
            <person name="Cavaletti L."/>
            <person name="Monciardini P."/>
            <person name="Donadio S."/>
        </authorList>
    </citation>
    <scope>NUCLEOTIDE SEQUENCE</scope>
    <source>
        <strain evidence="2">ID150040</strain>
    </source>
</reference>
<dbReference type="EMBL" id="BNJK01000001">
    <property type="protein sequence ID" value="GHO90272.1"/>
    <property type="molecule type" value="Genomic_DNA"/>
</dbReference>
<protein>
    <recommendedName>
        <fullName evidence="4">Blue (type 1) copper domain-containing protein</fullName>
    </recommendedName>
</protein>
<evidence type="ECO:0000256" key="1">
    <source>
        <dbReference type="SAM" id="SignalP"/>
    </source>
</evidence>
<proteinExistence type="predicted"/>
<dbReference type="RefSeq" id="WP_220201250.1">
    <property type="nucleotide sequence ID" value="NZ_BNJK01000001.1"/>
</dbReference>
<dbReference type="SUPFAM" id="SSF49503">
    <property type="entry name" value="Cupredoxins"/>
    <property type="match status" value="1"/>
</dbReference>
<evidence type="ECO:0000313" key="3">
    <source>
        <dbReference type="Proteomes" id="UP000597444"/>
    </source>
</evidence>
<dbReference type="Gene3D" id="2.60.40.420">
    <property type="entry name" value="Cupredoxins - blue copper proteins"/>
    <property type="match status" value="1"/>
</dbReference>
<keyword evidence="1" id="KW-0732">Signal</keyword>
<feature type="chain" id="PRO_5035303120" description="Blue (type 1) copper domain-containing protein" evidence="1">
    <location>
        <begin position="28"/>
        <end position="127"/>
    </location>
</feature>
<dbReference type="AlphaFoldDB" id="A0A8J3N0H2"/>
<gene>
    <name evidence="2" type="ORF">KSF_003200</name>
</gene>
<name>A0A8J3N0H2_9CHLR</name>
<evidence type="ECO:0000313" key="2">
    <source>
        <dbReference type="EMBL" id="GHO90272.1"/>
    </source>
</evidence>
<comment type="caution">
    <text evidence="2">The sequence shown here is derived from an EMBL/GenBank/DDBJ whole genome shotgun (WGS) entry which is preliminary data.</text>
</comment>
<dbReference type="Proteomes" id="UP000597444">
    <property type="component" value="Unassembled WGS sequence"/>
</dbReference>
<feature type="signal peptide" evidence="1">
    <location>
        <begin position="1"/>
        <end position="27"/>
    </location>
</feature>
<dbReference type="PROSITE" id="PS51257">
    <property type="entry name" value="PROKAR_LIPOPROTEIN"/>
    <property type="match status" value="1"/>
</dbReference>
<organism evidence="2 3">
    <name type="scientific">Reticulibacter mediterranei</name>
    <dbReference type="NCBI Taxonomy" id="2778369"/>
    <lineage>
        <taxon>Bacteria</taxon>
        <taxon>Bacillati</taxon>
        <taxon>Chloroflexota</taxon>
        <taxon>Ktedonobacteria</taxon>
        <taxon>Ktedonobacterales</taxon>
        <taxon>Reticulibacteraceae</taxon>
        <taxon>Reticulibacter</taxon>
    </lineage>
</organism>
<dbReference type="InterPro" id="IPR008972">
    <property type="entry name" value="Cupredoxin"/>
</dbReference>